<gene>
    <name evidence="1" type="primary">yabI</name>
    <name evidence="1" type="ORF">ACZ87_02094</name>
</gene>
<accession>A0A328TTJ4</accession>
<keyword evidence="2" id="KW-1185">Reference proteome</keyword>
<evidence type="ECO:0000313" key="2">
    <source>
        <dbReference type="Proteomes" id="UP000244334"/>
    </source>
</evidence>
<name>A0A328TTJ4_9GAMM</name>
<reference evidence="1" key="1">
    <citation type="submission" date="2018-04" db="EMBL/GenBank/DDBJ databases">
        <title>Genomes of the Obligate Erwinia dacicola and Facultative Enterobacter sp. OLF Endosymbionts of the Olive Fruit fly, Bactrocera oleae.</title>
        <authorList>
            <person name="Estes A.M."/>
            <person name="Hearn D.J."/>
            <person name="Agarwal S."/>
            <person name="Pierson E.A."/>
            <person name="Dunning-Hotopp J.C."/>
        </authorList>
    </citation>
    <scope>NUCLEOTIDE SEQUENCE [LARGE SCALE GENOMIC DNA]</scope>
    <source>
        <strain evidence="1">Oroville</strain>
    </source>
</reference>
<dbReference type="EMBL" id="LJAM02000202">
    <property type="protein sequence ID" value="RAP71094.1"/>
    <property type="molecule type" value="Genomic_DNA"/>
</dbReference>
<dbReference type="AlphaFoldDB" id="A0A328TTJ4"/>
<organism evidence="1 2">
    <name type="scientific">Candidatus Erwinia dacicola</name>
    <dbReference type="NCBI Taxonomy" id="252393"/>
    <lineage>
        <taxon>Bacteria</taxon>
        <taxon>Pseudomonadati</taxon>
        <taxon>Pseudomonadota</taxon>
        <taxon>Gammaproteobacteria</taxon>
        <taxon>Enterobacterales</taxon>
        <taxon>Erwiniaceae</taxon>
        <taxon>Erwinia</taxon>
    </lineage>
</organism>
<sequence>MNLHHLDGFDRLYPALAVETIGCLLGDWISYFIGWQFKGPLHRW</sequence>
<dbReference type="Proteomes" id="UP000244334">
    <property type="component" value="Unassembled WGS sequence"/>
</dbReference>
<proteinExistence type="predicted"/>
<protein>
    <submittedName>
        <fullName evidence="1">Inner membrane yabI domain protein</fullName>
    </submittedName>
</protein>
<evidence type="ECO:0000313" key="1">
    <source>
        <dbReference type="EMBL" id="RAP71094.1"/>
    </source>
</evidence>
<comment type="caution">
    <text evidence="1">The sequence shown here is derived from an EMBL/GenBank/DDBJ whole genome shotgun (WGS) entry which is preliminary data.</text>
</comment>